<organism evidence="5 6">
    <name type="scientific">Hermetia illucens</name>
    <name type="common">Black soldier fly</name>
    <dbReference type="NCBI Taxonomy" id="343691"/>
    <lineage>
        <taxon>Eukaryota</taxon>
        <taxon>Metazoa</taxon>
        <taxon>Ecdysozoa</taxon>
        <taxon>Arthropoda</taxon>
        <taxon>Hexapoda</taxon>
        <taxon>Insecta</taxon>
        <taxon>Pterygota</taxon>
        <taxon>Neoptera</taxon>
        <taxon>Endopterygota</taxon>
        <taxon>Diptera</taxon>
        <taxon>Brachycera</taxon>
        <taxon>Stratiomyomorpha</taxon>
        <taxon>Stratiomyidae</taxon>
        <taxon>Hermetiinae</taxon>
        <taxon>Hermetia</taxon>
    </lineage>
</organism>
<dbReference type="InterPro" id="IPR013083">
    <property type="entry name" value="Znf_RING/FYVE/PHD"/>
</dbReference>
<dbReference type="SUPFAM" id="SSF57850">
    <property type="entry name" value="RING/U-box"/>
    <property type="match status" value="1"/>
</dbReference>
<feature type="domain" description="RING-type" evidence="4">
    <location>
        <begin position="257"/>
        <end position="312"/>
    </location>
</feature>
<gene>
    <name evidence="5" type="ORF">HERILL_LOCUS3384</name>
</gene>
<evidence type="ECO:0000256" key="2">
    <source>
        <dbReference type="ARBA" id="ARBA00022771"/>
    </source>
</evidence>
<dbReference type="EMBL" id="LR899009">
    <property type="protein sequence ID" value="CAD7080218.1"/>
    <property type="molecule type" value="Genomic_DNA"/>
</dbReference>
<reference evidence="5 6" key="1">
    <citation type="submission" date="2020-11" db="EMBL/GenBank/DDBJ databases">
        <authorList>
            <person name="Wallbank WR R."/>
            <person name="Pardo Diaz C."/>
            <person name="Kozak K."/>
            <person name="Martin S."/>
            <person name="Jiggins C."/>
            <person name="Moest M."/>
            <person name="Warren A I."/>
            <person name="Generalovic N T."/>
            <person name="Byers J.R.P. K."/>
            <person name="Montejo-Kovacevich G."/>
            <person name="Yen C E."/>
        </authorList>
    </citation>
    <scope>NUCLEOTIDE SEQUENCE [LARGE SCALE GENOMIC DNA]</scope>
</reference>
<keyword evidence="1" id="KW-0479">Metal-binding</keyword>
<dbReference type="Pfam" id="PF15227">
    <property type="entry name" value="zf-C3HC4_4"/>
    <property type="match status" value="1"/>
</dbReference>
<evidence type="ECO:0000256" key="3">
    <source>
        <dbReference type="ARBA" id="ARBA00022833"/>
    </source>
</evidence>
<dbReference type="InterPro" id="IPR001841">
    <property type="entry name" value="Znf_RING"/>
</dbReference>
<dbReference type="PROSITE" id="PS00518">
    <property type="entry name" value="ZF_RING_1"/>
    <property type="match status" value="1"/>
</dbReference>
<dbReference type="Gene3D" id="3.30.40.10">
    <property type="entry name" value="Zinc/RING finger domain, C3HC4 (zinc finger)"/>
    <property type="match status" value="1"/>
</dbReference>
<dbReference type="GO" id="GO:0008270">
    <property type="term" value="F:zinc ion binding"/>
    <property type="evidence" value="ECO:0007669"/>
    <property type="project" value="UniProtKB-KW"/>
</dbReference>
<protein>
    <recommendedName>
        <fullName evidence="4">RING-type domain-containing protein</fullName>
    </recommendedName>
</protein>
<accession>A0A7R8UG37</accession>
<proteinExistence type="predicted"/>
<dbReference type="Proteomes" id="UP000594454">
    <property type="component" value="Chromosome 1"/>
</dbReference>
<keyword evidence="6" id="KW-1185">Reference proteome</keyword>
<dbReference type="OrthoDB" id="264520at2759"/>
<keyword evidence="2" id="KW-0863">Zinc-finger</keyword>
<sequence length="318" mass="35523">MSENIKYLAAEIHSGCDSDFEIINTSDSEGENGAGYQRLKAKAGSALELKSDEGKALDCEDQELGSILQNSKSDKLILSLSQEQIYLLTNTTNSRSESLETVRKSRSSTFSNAFSVVPIKIQENPGPSQKPHLPEIVLTSFENSPKDRNVRLQVSDRIDNPERLFEKNLAGPSESERKVSYEPNQPLGNGLFRAERDLVTPIKPLELNKPSTYRGSPFDIGVHRSSESGLGICQSDLDHDNHDQHGYGDSIPSDLRCRICDNVFKDPRTLNCLHSFCLQCLINENFGQDSSIPFWSGPEGINYEWKGKCIMVVECFRM</sequence>
<dbReference type="SMART" id="SM00184">
    <property type="entry name" value="RING"/>
    <property type="match status" value="1"/>
</dbReference>
<evidence type="ECO:0000313" key="5">
    <source>
        <dbReference type="EMBL" id="CAD7080218.1"/>
    </source>
</evidence>
<evidence type="ECO:0000259" key="4">
    <source>
        <dbReference type="SMART" id="SM00184"/>
    </source>
</evidence>
<dbReference type="AlphaFoldDB" id="A0A7R8UG37"/>
<name>A0A7R8UG37_HERIL</name>
<evidence type="ECO:0000313" key="6">
    <source>
        <dbReference type="Proteomes" id="UP000594454"/>
    </source>
</evidence>
<evidence type="ECO:0000256" key="1">
    <source>
        <dbReference type="ARBA" id="ARBA00022723"/>
    </source>
</evidence>
<dbReference type="InterPro" id="IPR017907">
    <property type="entry name" value="Znf_RING_CS"/>
</dbReference>
<dbReference type="InParanoid" id="A0A7R8UG37"/>
<keyword evidence="3" id="KW-0862">Zinc</keyword>